<evidence type="ECO:0000313" key="1">
    <source>
        <dbReference type="EMBL" id="OYR10265.1"/>
    </source>
</evidence>
<dbReference type="EMBL" id="NNRJ01000063">
    <property type="protein sequence ID" value="OYR10265.1"/>
    <property type="molecule type" value="Genomic_DNA"/>
</dbReference>
<gene>
    <name evidence="1" type="ORF">CEV31_3879</name>
</gene>
<evidence type="ECO:0000313" key="2">
    <source>
        <dbReference type="Proteomes" id="UP000215590"/>
    </source>
</evidence>
<keyword evidence="2" id="KW-1185">Reference proteome</keyword>
<organism evidence="1 2">
    <name type="scientific">Brucella thiophenivorans</name>
    <dbReference type="NCBI Taxonomy" id="571255"/>
    <lineage>
        <taxon>Bacteria</taxon>
        <taxon>Pseudomonadati</taxon>
        <taxon>Pseudomonadota</taxon>
        <taxon>Alphaproteobacteria</taxon>
        <taxon>Hyphomicrobiales</taxon>
        <taxon>Brucellaceae</taxon>
        <taxon>Brucella/Ochrobactrum group</taxon>
        <taxon>Brucella</taxon>
    </lineage>
</organism>
<proteinExistence type="predicted"/>
<accession>A0A256F5Y2</accession>
<comment type="caution">
    <text evidence="1">The sequence shown here is derived from an EMBL/GenBank/DDBJ whole genome shotgun (WGS) entry which is preliminary data.</text>
</comment>
<reference evidence="1 2" key="1">
    <citation type="submission" date="2017-07" db="EMBL/GenBank/DDBJ databases">
        <title>Phylogenetic study on the rhizospheric bacterium Ochrobactrum sp. A44.</title>
        <authorList>
            <person name="Krzyzanowska D.M."/>
            <person name="Ossowicki A."/>
            <person name="Rajewska M."/>
            <person name="Maciag T."/>
            <person name="Kaczynski Z."/>
            <person name="Czerwicka M."/>
            <person name="Jafra S."/>
        </authorList>
    </citation>
    <scope>NUCLEOTIDE SEQUENCE [LARGE SCALE GENOMIC DNA]</scope>
    <source>
        <strain evidence="1 2">DSM 7216</strain>
    </source>
</reference>
<sequence length="252" mass="27761">MEWHGLKIGQVIDVKLQYDLARNTLRAPVLIEIEPQRAEIVGADDSIDPEELIKSAVAKGLRAQLRTSNYLTGQAVVALEMDSKAHQDELGTGDTYPVIPTDPSQFDSTLRSVNGILDRISKMPLDQLVSQATDTLKSVQDVAERPEIKDSLNSLTEALGSASELIQQAKLGLGPALEKVAPTLERAQQAMIRMNTSLNSFEQGYGKSSSFKRDMTRLISQINDTMRSFRVIADYLQQHPEALIRGKTTGNN</sequence>
<dbReference type="AlphaFoldDB" id="A0A256F5Y2"/>
<dbReference type="Proteomes" id="UP000215590">
    <property type="component" value="Unassembled WGS sequence"/>
</dbReference>
<name>A0A256F5Y2_9HYPH</name>
<protein>
    <submittedName>
        <fullName evidence="1">Mce related family protein</fullName>
    </submittedName>
</protein>